<dbReference type="Pfam" id="PF07791">
    <property type="entry name" value="Imm11"/>
    <property type="match status" value="1"/>
</dbReference>
<feature type="domain" description="Immunity MXAN-0049 protein" evidence="1">
    <location>
        <begin position="36"/>
        <end position="184"/>
    </location>
</feature>
<sequence length="191" mass="20945">MTKIWTTEADYPESRMALYDEAKNQVDRFDLQAATRLTKSNPLVFDLPKKGVAKIQDYGVIWSNILIPLVSEAVRVAIEGLANDGDVQFIPAVIESDGKAIDGSYFLLNPVRKVDVIDHDASEPIVVKIPGFPDAKVGFKKMVLRSDFSANGIGRQYDSLTYIVVGDRLAEAVLCATKKGVRFTTGIPPAD</sequence>
<accession>A0A0H2XSC4</accession>
<gene>
    <name evidence="2" type="ordered locus">Bcen_2645</name>
</gene>
<dbReference type="InterPro" id="IPR012433">
    <property type="entry name" value="Imm11"/>
</dbReference>
<organism evidence="2">
    <name type="scientific">Burkholderia orbicola (strain AU 1054)</name>
    <dbReference type="NCBI Taxonomy" id="331271"/>
    <lineage>
        <taxon>Bacteria</taxon>
        <taxon>Pseudomonadati</taxon>
        <taxon>Pseudomonadota</taxon>
        <taxon>Betaproteobacteria</taxon>
        <taxon>Burkholderiales</taxon>
        <taxon>Burkholderiaceae</taxon>
        <taxon>Burkholderia</taxon>
        <taxon>Burkholderia cepacia complex</taxon>
        <taxon>Burkholderia orbicola</taxon>
    </lineage>
</organism>
<dbReference type="HOGENOM" id="CLU_1419078_0_0_4"/>
<reference evidence="2" key="1">
    <citation type="submission" date="2006-05" db="EMBL/GenBank/DDBJ databases">
        <title>Complete sequence of chromosome 1 of Burkholderia cenocepacia AU 1054.</title>
        <authorList>
            <consortium name="US DOE Joint Genome Institute"/>
            <person name="Copeland A."/>
            <person name="Lucas S."/>
            <person name="Lapidus A."/>
            <person name="Barry K."/>
            <person name="Detter J.C."/>
            <person name="Glavina del Rio T."/>
            <person name="Hammon N."/>
            <person name="Israni S."/>
            <person name="Dalin E."/>
            <person name="Tice H."/>
            <person name="Pitluck S."/>
            <person name="Chain P."/>
            <person name="Malfatti S."/>
            <person name="Shin M."/>
            <person name="Vergez L."/>
            <person name="Schmutz J."/>
            <person name="Larimer F."/>
            <person name="Land M."/>
            <person name="Hauser L."/>
            <person name="Kyrpides N."/>
            <person name="Lykidis A."/>
            <person name="LiPuma J.J."/>
            <person name="Konstantinidis K."/>
            <person name="Tiedje J.M."/>
            <person name="Richardson P."/>
        </authorList>
    </citation>
    <scope>NUCLEOTIDE SEQUENCE [LARGE SCALE GENOMIC DNA]</scope>
    <source>
        <strain evidence="2">AU 1054</strain>
    </source>
</reference>
<protein>
    <recommendedName>
        <fullName evidence="1">Immunity MXAN-0049 protein domain-containing protein</fullName>
    </recommendedName>
</protein>
<evidence type="ECO:0000313" key="2">
    <source>
        <dbReference type="EMBL" id="ABF77543.1"/>
    </source>
</evidence>
<dbReference type="AlphaFoldDB" id="A0A0H2XSC4"/>
<evidence type="ECO:0000259" key="1">
    <source>
        <dbReference type="Pfam" id="PF07791"/>
    </source>
</evidence>
<name>A0A0H2XSC4_BURO1</name>
<dbReference type="EMBL" id="CP000378">
    <property type="protein sequence ID" value="ABF77543.1"/>
    <property type="molecule type" value="Genomic_DNA"/>
</dbReference>
<proteinExistence type="predicted"/>